<proteinExistence type="predicted"/>
<accession>A0A9W5Z1J7</accession>
<dbReference type="EMBL" id="BROQ01000211">
    <property type="protein sequence ID" value="GKZ27420.1"/>
    <property type="molecule type" value="Genomic_DNA"/>
</dbReference>
<feature type="region of interest" description="Disordered" evidence="1">
    <location>
        <begin position="1"/>
        <end position="33"/>
    </location>
</feature>
<evidence type="ECO:0008006" key="4">
    <source>
        <dbReference type="Google" id="ProtNLM"/>
    </source>
</evidence>
<feature type="compositionally biased region" description="Basic and acidic residues" evidence="1">
    <location>
        <begin position="1"/>
        <end position="18"/>
    </location>
</feature>
<dbReference type="Proteomes" id="UP001143548">
    <property type="component" value="Unassembled WGS sequence"/>
</dbReference>
<protein>
    <recommendedName>
        <fullName evidence="4">Amino acid permease/ SLC12A domain-containing protein</fullName>
    </recommendedName>
</protein>
<dbReference type="AlphaFoldDB" id="A0A9W5Z1J7"/>
<evidence type="ECO:0000313" key="3">
    <source>
        <dbReference type="Proteomes" id="UP001143548"/>
    </source>
</evidence>
<organism evidence="2 3">
    <name type="scientific">Aspergillus brasiliensis</name>
    <dbReference type="NCBI Taxonomy" id="319629"/>
    <lineage>
        <taxon>Eukaryota</taxon>
        <taxon>Fungi</taxon>
        <taxon>Dikarya</taxon>
        <taxon>Ascomycota</taxon>
        <taxon>Pezizomycotina</taxon>
        <taxon>Eurotiomycetes</taxon>
        <taxon>Eurotiomycetidae</taxon>
        <taxon>Eurotiales</taxon>
        <taxon>Aspergillaceae</taxon>
        <taxon>Aspergillus</taxon>
        <taxon>Aspergillus subgen. Circumdati</taxon>
    </lineage>
</organism>
<feature type="non-terminal residue" evidence="2">
    <location>
        <position position="60"/>
    </location>
</feature>
<sequence length="60" mass="6417">MAAEKDEIRPDTPPREDIAVGSVHKAENEEENNLHKALKDRHLSMIAIGGALGTGLLVGT</sequence>
<evidence type="ECO:0000313" key="2">
    <source>
        <dbReference type="EMBL" id="GKZ27420.1"/>
    </source>
</evidence>
<reference evidence="2" key="1">
    <citation type="submission" date="2022-07" db="EMBL/GenBank/DDBJ databases">
        <title>Taxonomy of Aspergillus series Nigri: significant species reduction supported by multi-species coalescent approaches.</title>
        <authorList>
            <person name="Bian C."/>
            <person name="Kusuya Y."/>
            <person name="Sklenar F."/>
            <person name="D'hooge E."/>
            <person name="Yaguchi T."/>
            <person name="Takahashi H."/>
            <person name="Hubka V."/>
        </authorList>
    </citation>
    <scope>NUCLEOTIDE SEQUENCE</scope>
    <source>
        <strain evidence="2">CBS 733.88</strain>
    </source>
</reference>
<name>A0A9W5Z1J7_9EURO</name>
<comment type="caution">
    <text evidence="2">The sequence shown here is derived from an EMBL/GenBank/DDBJ whole genome shotgun (WGS) entry which is preliminary data.</text>
</comment>
<evidence type="ECO:0000256" key="1">
    <source>
        <dbReference type="SAM" id="MobiDB-lite"/>
    </source>
</evidence>
<gene>
    <name evidence="2" type="ORF">AbraCBS73388_004638</name>
</gene>